<dbReference type="PROSITE" id="PS51689">
    <property type="entry name" value="SAM_RNA_A_N6_MT"/>
    <property type="match status" value="1"/>
</dbReference>
<dbReference type="InterPro" id="IPR001737">
    <property type="entry name" value="KsgA/Erm"/>
</dbReference>
<dbReference type="InterPro" id="IPR020598">
    <property type="entry name" value="rRNA_Ade_methylase_Trfase_N"/>
</dbReference>
<feature type="domain" description="Ribosomal RNA adenine methylase transferase N-terminal" evidence="9">
    <location>
        <begin position="23"/>
        <end position="195"/>
    </location>
</feature>
<accession>A0A1I3VNF1</accession>
<dbReference type="PANTHER" id="PTHR11727:SF7">
    <property type="entry name" value="DIMETHYLADENOSINE TRANSFERASE-RELATED"/>
    <property type="match status" value="1"/>
</dbReference>
<dbReference type="GO" id="GO:0052908">
    <property type="term" value="F:16S rRNA (adenine(1518)-N(6)/adenine(1519)-N(6))-dimethyltransferase activity"/>
    <property type="evidence" value="ECO:0007669"/>
    <property type="project" value="UniProtKB-EC"/>
</dbReference>
<reference evidence="11" key="1">
    <citation type="submission" date="2016-10" db="EMBL/GenBank/DDBJ databases">
        <authorList>
            <person name="Varghese N."/>
            <person name="Submissions S."/>
        </authorList>
    </citation>
    <scope>NUCLEOTIDE SEQUENCE [LARGE SCALE GENOMIC DNA]</scope>
    <source>
        <strain evidence="11">DSM 11578</strain>
    </source>
</reference>
<proteinExistence type="inferred from homology"/>
<dbReference type="Gene3D" id="1.10.8.100">
    <property type="entry name" value="Ribosomal RNA adenine dimethylase-like, domain 2"/>
    <property type="match status" value="1"/>
</dbReference>
<dbReference type="InterPro" id="IPR023165">
    <property type="entry name" value="rRNA_Ade_diMease-like_C"/>
</dbReference>
<sequence length="269" mass="30668">MTQSSFPRARKRFGQNFLHDQAVINSIVEAISPEAGQHLVEIGPGRGALTKPLLERCTQLDVIELDRDLVPLLRTQFSDYEQLEIHEADALRYDYDQLVSNNEPLRIIGNLPYNITTPLLFHLLDYSQHITDMCFMLQKEVVERICAQPGTKQYGRLSIMIQYQCEADMLFIVPPEAFEPAPKVESAIIYLQPRKERLGGDVDMATLSHIVTQAFSQRRKTIANTLKKLISIDMFQAADIDPTQRPETITVESFVRLTRCYLATLAESQ</sequence>
<evidence type="ECO:0000313" key="10">
    <source>
        <dbReference type="EMBL" id="SFJ96513.1"/>
    </source>
</evidence>
<dbReference type="SUPFAM" id="SSF53335">
    <property type="entry name" value="S-adenosyl-L-methionine-dependent methyltransferases"/>
    <property type="match status" value="1"/>
</dbReference>
<dbReference type="EC" id="2.1.1.182" evidence="7"/>
<feature type="binding site" evidence="7 8">
    <location>
        <position position="64"/>
    </location>
    <ligand>
        <name>S-adenosyl-L-methionine</name>
        <dbReference type="ChEBI" id="CHEBI:59789"/>
    </ligand>
</feature>
<dbReference type="InterPro" id="IPR020596">
    <property type="entry name" value="rRNA_Ade_Mease_Trfase_CS"/>
</dbReference>
<dbReference type="Gene3D" id="3.40.50.150">
    <property type="entry name" value="Vaccinia Virus protein VP39"/>
    <property type="match status" value="1"/>
</dbReference>
<comment type="subcellular location">
    <subcellularLocation>
        <location evidence="7">Cytoplasm</location>
    </subcellularLocation>
</comment>
<protein>
    <recommendedName>
        <fullName evidence="7">Ribosomal RNA small subunit methyltransferase A</fullName>
        <ecNumber evidence="7">2.1.1.182</ecNumber>
    </recommendedName>
    <alternativeName>
        <fullName evidence="7">16S rRNA (adenine(1518)-N(6)/adenine(1519)-N(6))-dimethyltransferase</fullName>
    </alternativeName>
    <alternativeName>
        <fullName evidence="7">16S rRNA dimethyladenosine transferase</fullName>
    </alternativeName>
    <alternativeName>
        <fullName evidence="7">16S rRNA dimethylase</fullName>
    </alternativeName>
    <alternativeName>
        <fullName evidence="7">S-adenosylmethionine-6-N', N'-adenosyl(rRNA) dimethyltransferase</fullName>
    </alternativeName>
</protein>
<evidence type="ECO:0000256" key="3">
    <source>
        <dbReference type="ARBA" id="ARBA00022603"/>
    </source>
</evidence>
<keyword evidence="4 7" id="KW-0808">Transferase</keyword>
<evidence type="ECO:0000259" key="9">
    <source>
        <dbReference type="SMART" id="SM00650"/>
    </source>
</evidence>
<dbReference type="GO" id="GO:0003723">
    <property type="term" value="F:RNA binding"/>
    <property type="evidence" value="ECO:0007669"/>
    <property type="project" value="UniProtKB-UniRule"/>
</dbReference>
<comment type="catalytic activity">
    <reaction evidence="7">
        <text>adenosine(1518)/adenosine(1519) in 16S rRNA + 4 S-adenosyl-L-methionine = N(6)-dimethyladenosine(1518)/N(6)-dimethyladenosine(1519) in 16S rRNA + 4 S-adenosyl-L-homocysteine + 4 H(+)</text>
        <dbReference type="Rhea" id="RHEA:19609"/>
        <dbReference type="Rhea" id="RHEA-COMP:10232"/>
        <dbReference type="Rhea" id="RHEA-COMP:10233"/>
        <dbReference type="ChEBI" id="CHEBI:15378"/>
        <dbReference type="ChEBI" id="CHEBI:57856"/>
        <dbReference type="ChEBI" id="CHEBI:59789"/>
        <dbReference type="ChEBI" id="CHEBI:74411"/>
        <dbReference type="ChEBI" id="CHEBI:74493"/>
        <dbReference type="EC" id="2.1.1.182"/>
    </reaction>
</comment>
<dbReference type="Pfam" id="PF00398">
    <property type="entry name" value="RrnaAD"/>
    <property type="match status" value="1"/>
</dbReference>
<evidence type="ECO:0000256" key="8">
    <source>
        <dbReference type="PROSITE-ProRule" id="PRU01026"/>
    </source>
</evidence>
<dbReference type="AlphaFoldDB" id="A0A1I3VNF1"/>
<feature type="binding site" evidence="7 8">
    <location>
        <position position="43"/>
    </location>
    <ligand>
        <name>S-adenosyl-L-methionine</name>
        <dbReference type="ChEBI" id="CHEBI:59789"/>
    </ligand>
</feature>
<feature type="binding site" evidence="7 8">
    <location>
        <position position="16"/>
    </location>
    <ligand>
        <name>S-adenosyl-L-methionine</name>
        <dbReference type="ChEBI" id="CHEBI:59789"/>
    </ligand>
</feature>
<dbReference type="InterPro" id="IPR029063">
    <property type="entry name" value="SAM-dependent_MTases_sf"/>
</dbReference>
<feature type="binding site" evidence="7 8">
    <location>
        <position position="18"/>
    </location>
    <ligand>
        <name>S-adenosyl-L-methionine</name>
        <dbReference type="ChEBI" id="CHEBI:59789"/>
    </ligand>
</feature>
<feature type="binding site" evidence="7 8">
    <location>
        <position position="110"/>
    </location>
    <ligand>
        <name>S-adenosyl-L-methionine</name>
        <dbReference type="ChEBI" id="CHEBI:59789"/>
    </ligand>
</feature>
<evidence type="ECO:0000256" key="5">
    <source>
        <dbReference type="ARBA" id="ARBA00022691"/>
    </source>
</evidence>
<evidence type="ECO:0000313" key="11">
    <source>
        <dbReference type="Proteomes" id="UP000198924"/>
    </source>
</evidence>
<dbReference type="FunFam" id="3.40.50.150:FF:000023">
    <property type="entry name" value="Ribosomal RNA small subunit methyltransferase A"/>
    <property type="match status" value="1"/>
</dbReference>
<gene>
    <name evidence="7" type="primary">rsmA</name>
    <name evidence="7" type="synonym">ksgA</name>
    <name evidence="10" type="ORF">SAMN04488079_103122</name>
</gene>
<evidence type="ECO:0000256" key="4">
    <source>
        <dbReference type="ARBA" id="ARBA00022679"/>
    </source>
</evidence>
<name>A0A1I3VNF1_9GAMM</name>
<dbReference type="HAMAP" id="MF_00607">
    <property type="entry name" value="16SrRNA_methyltr_A"/>
    <property type="match status" value="1"/>
</dbReference>
<keyword evidence="3 7" id="KW-0489">Methyltransferase</keyword>
<dbReference type="Proteomes" id="UP000198924">
    <property type="component" value="Unassembled WGS sequence"/>
</dbReference>
<dbReference type="SMART" id="SM00650">
    <property type="entry name" value="rADc"/>
    <property type="match status" value="1"/>
</dbReference>
<dbReference type="EMBL" id="FOSH01000003">
    <property type="protein sequence ID" value="SFJ96513.1"/>
    <property type="molecule type" value="Genomic_DNA"/>
</dbReference>
<keyword evidence="6 7" id="KW-0694">RNA-binding</keyword>
<organism evidence="10 11">
    <name type="scientific">Methylophaga sulfidovorans</name>
    <dbReference type="NCBI Taxonomy" id="45496"/>
    <lineage>
        <taxon>Bacteria</taxon>
        <taxon>Pseudomonadati</taxon>
        <taxon>Pseudomonadota</taxon>
        <taxon>Gammaproteobacteria</taxon>
        <taxon>Thiotrichales</taxon>
        <taxon>Piscirickettsiaceae</taxon>
        <taxon>Methylophaga</taxon>
    </lineage>
</organism>
<dbReference type="InterPro" id="IPR011530">
    <property type="entry name" value="rRNA_adenine_dimethylase"/>
</dbReference>
<keyword evidence="2 7" id="KW-0698">rRNA processing</keyword>
<dbReference type="OrthoDB" id="9814755at2"/>
<dbReference type="FunFam" id="1.10.8.100:FF:000001">
    <property type="entry name" value="Ribosomal RNA small subunit methyltransferase A"/>
    <property type="match status" value="1"/>
</dbReference>
<feature type="binding site" evidence="7 8">
    <location>
        <position position="89"/>
    </location>
    <ligand>
        <name>S-adenosyl-L-methionine</name>
        <dbReference type="ChEBI" id="CHEBI:59789"/>
    </ligand>
</feature>
<dbReference type="STRING" id="45496.SAMN04488079_103122"/>
<comment type="function">
    <text evidence="7">Specifically dimethylates two adjacent adenosines (A1518 and A1519) in the loop of a conserved hairpin near the 3'-end of 16S rRNA in the 30S particle. May play a critical role in biogenesis of 30S subunits.</text>
</comment>
<keyword evidence="5 7" id="KW-0949">S-adenosyl-L-methionine</keyword>
<dbReference type="NCBIfam" id="TIGR00755">
    <property type="entry name" value="ksgA"/>
    <property type="match status" value="1"/>
</dbReference>
<keyword evidence="11" id="KW-1185">Reference proteome</keyword>
<evidence type="ECO:0000256" key="2">
    <source>
        <dbReference type="ARBA" id="ARBA00022552"/>
    </source>
</evidence>
<evidence type="ECO:0000256" key="7">
    <source>
        <dbReference type="HAMAP-Rule" id="MF_00607"/>
    </source>
</evidence>
<dbReference type="PROSITE" id="PS01131">
    <property type="entry name" value="RRNA_A_DIMETH"/>
    <property type="match status" value="1"/>
</dbReference>
<keyword evidence="1 7" id="KW-0963">Cytoplasm</keyword>
<evidence type="ECO:0000256" key="6">
    <source>
        <dbReference type="ARBA" id="ARBA00022884"/>
    </source>
</evidence>
<dbReference type="GO" id="GO:0005829">
    <property type="term" value="C:cytosol"/>
    <property type="evidence" value="ECO:0007669"/>
    <property type="project" value="TreeGrafter"/>
</dbReference>
<dbReference type="RefSeq" id="WP_091711753.1">
    <property type="nucleotide sequence ID" value="NZ_FOSH01000003.1"/>
</dbReference>
<evidence type="ECO:0000256" key="1">
    <source>
        <dbReference type="ARBA" id="ARBA00022490"/>
    </source>
</evidence>
<dbReference type="PANTHER" id="PTHR11727">
    <property type="entry name" value="DIMETHYLADENOSINE TRANSFERASE"/>
    <property type="match status" value="1"/>
</dbReference>
<comment type="similarity">
    <text evidence="7">Belongs to the class I-like SAM-binding methyltransferase superfamily. rRNA adenine N(6)-methyltransferase family. RsmA subfamily.</text>
</comment>